<dbReference type="EMBL" id="CP049616">
    <property type="protein sequence ID" value="QII44418.1"/>
    <property type="molecule type" value="Genomic_DNA"/>
</dbReference>
<proteinExistence type="predicted"/>
<dbReference type="InterPro" id="IPR032710">
    <property type="entry name" value="NTF2-like_dom_sf"/>
</dbReference>
<keyword evidence="1" id="KW-0732">Signal</keyword>
<evidence type="ECO:0000256" key="1">
    <source>
        <dbReference type="SAM" id="SignalP"/>
    </source>
</evidence>
<evidence type="ECO:0000313" key="2">
    <source>
        <dbReference type="EMBL" id="QII44418.1"/>
    </source>
</evidence>
<dbReference type="SUPFAM" id="SSF54427">
    <property type="entry name" value="NTF2-like"/>
    <property type="match status" value="1"/>
</dbReference>
<evidence type="ECO:0000313" key="3">
    <source>
        <dbReference type="Proteomes" id="UP000502928"/>
    </source>
</evidence>
<feature type="signal peptide" evidence="1">
    <location>
        <begin position="1"/>
        <end position="19"/>
    </location>
</feature>
<reference evidence="2 3" key="1">
    <citation type="submission" date="2020-02" db="EMBL/GenBank/DDBJ databases">
        <title>Complete genome of Muricauda sp. 501str8.</title>
        <authorList>
            <person name="Dong B."/>
            <person name="Zhu S."/>
            <person name="Yang J."/>
            <person name="Chen J."/>
        </authorList>
    </citation>
    <scope>NUCLEOTIDE SEQUENCE [LARGE SCALE GENOMIC DNA]</scope>
    <source>
        <strain evidence="2 3">501str8</strain>
    </source>
</reference>
<sequence length="163" mass="18570">MKYFLCITIFFTISMSSLAQEKTDASVKSINGIIDELLNQITIEKGEKMDTTAIRNLFHPSAIFTVADSTNAETVSLDDFLTLLKDPYYEEGYLEKEIHKVVDEYNGIAQVFQTFYGKDSERIEEKGINSYQLTHYGGRWWIVSLLWTIESKSVAIPAKYGGK</sequence>
<dbReference type="Gene3D" id="3.10.450.50">
    <property type="match status" value="1"/>
</dbReference>
<dbReference type="RefSeq" id="WP_166247957.1">
    <property type="nucleotide sequence ID" value="NZ_CP049616.1"/>
</dbReference>
<evidence type="ECO:0008006" key="4">
    <source>
        <dbReference type="Google" id="ProtNLM"/>
    </source>
</evidence>
<gene>
    <name evidence="2" type="ORF">GVT53_06925</name>
</gene>
<organism evidence="2 3">
    <name type="scientific">Flagellimonas oceani</name>
    <dbReference type="NCBI Taxonomy" id="2698672"/>
    <lineage>
        <taxon>Bacteria</taxon>
        <taxon>Pseudomonadati</taxon>
        <taxon>Bacteroidota</taxon>
        <taxon>Flavobacteriia</taxon>
        <taxon>Flavobacteriales</taxon>
        <taxon>Flavobacteriaceae</taxon>
        <taxon>Flagellimonas</taxon>
    </lineage>
</organism>
<name>A0A6G7J1D7_9FLAO</name>
<keyword evidence="3" id="KW-1185">Reference proteome</keyword>
<dbReference type="AlphaFoldDB" id="A0A6G7J1D7"/>
<accession>A0A6G7J1D7</accession>
<feature type="chain" id="PRO_5026053163" description="Nuclear transport factor 2 family protein" evidence="1">
    <location>
        <begin position="20"/>
        <end position="163"/>
    </location>
</feature>
<dbReference type="KEGG" id="mut:GVT53_06925"/>
<dbReference type="Proteomes" id="UP000502928">
    <property type="component" value="Chromosome"/>
</dbReference>
<protein>
    <recommendedName>
        <fullName evidence="4">Nuclear transport factor 2 family protein</fullName>
    </recommendedName>
</protein>